<dbReference type="PANTHER" id="PTHR38439">
    <property type="entry name" value="AURACYANIN-B"/>
    <property type="match status" value="1"/>
</dbReference>
<dbReference type="Proteomes" id="UP000677436">
    <property type="component" value="Chromosome"/>
</dbReference>
<evidence type="ECO:0000313" key="5">
    <source>
        <dbReference type="EMBL" id="BCU81145.1"/>
    </source>
</evidence>
<evidence type="ECO:0000313" key="6">
    <source>
        <dbReference type="Proteomes" id="UP000677436"/>
    </source>
</evidence>
<feature type="chain" id="PRO_5039467425" description="EfeO-type cupredoxin-like domain-containing protein" evidence="3">
    <location>
        <begin position="23"/>
        <end position="120"/>
    </location>
</feature>
<accession>A0A8D5UFQ1</accession>
<evidence type="ECO:0000256" key="3">
    <source>
        <dbReference type="SAM" id="SignalP"/>
    </source>
</evidence>
<dbReference type="KEGG" id="pabs:JIR001_09280"/>
<name>A0A8D5UFQ1_9BACL</name>
<keyword evidence="3" id="KW-0732">Signal</keyword>
<keyword evidence="1" id="KW-0479">Metal-binding</keyword>
<evidence type="ECO:0000259" key="4">
    <source>
        <dbReference type="Pfam" id="PF13473"/>
    </source>
</evidence>
<keyword evidence="6" id="KW-1185">Reference proteome</keyword>
<protein>
    <recommendedName>
        <fullName evidence="4">EfeO-type cupredoxin-like domain-containing protein</fullName>
    </recommendedName>
</protein>
<sequence length="120" mass="12533">MKKGMTTLAIAMSLMLGLVGCAGGNQSQQSGKTSGQVIEISASNFQFKPNKIEIPANKDVTLKLKVANGMHSLEVPGLDVNLQGDGETAVVRAKPGTYPFFCNIPCGVGHAKMKGTIVAK</sequence>
<gene>
    <name evidence="5" type="ORF">JIR001_09280</name>
</gene>
<reference evidence="5" key="2">
    <citation type="journal article" date="2021" name="Microbiol. Resour. Announc.">
        <title>Complete Genome Sequence of Polycladomyces abyssicola JIR-001T, Isolated from Hemipelagic Sediment in Deep Seawater.</title>
        <authorList>
            <person name="Tsubouchi T."/>
            <person name="Kaneko Y."/>
        </authorList>
    </citation>
    <scope>NUCLEOTIDE SEQUENCE</scope>
    <source>
        <strain evidence="5">JIR-001</strain>
    </source>
</reference>
<dbReference type="InterPro" id="IPR028096">
    <property type="entry name" value="EfeO_Cupredoxin"/>
</dbReference>
<dbReference type="SUPFAM" id="SSF49503">
    <property type="entry name" value="Cupredoxins"/>
    <property type="match status" value="1"/>
</dbReference>
<keyword evidence="2" id="KW-0186">Copper</keyword>
<dbReference type="PANTHER" id="PTHR38439:SF3">
    <property type="entry name" value="COPPER-RESISTANT CUPROPROTEIN COPI"/>
    <property type="match status" value="1"/>
</dbReference>
<dbReference type="GO" id="GO:0046872">
    <property type="term" value="F:metal ion binding"/>
    <property type="evidence" value="ECO:0007669"/>
    <property type="project" value="UniProtKB-KW"/>
</dbReference>
<dbReference type="EMBL" id="AP024601">
    <property type="protein sequence ID" value="BCU81145.1"/>
    <property type="molecule type" value="Genomic_DNA"/>
</dbReference>
<reference evidence="5" key="1">
    <citation type="journal article" date="2013" name="Int. J. Syst. Evol. Microbiol.">
        <title>Polycladomyces abyssicola gen. nov., sp. nov., a thermophilic filamentous bacterium isolated from hemipelagic sediment.</title>
        <authorList>
            <person name="Tsubouchi T."/>
            <person name="Shimane Y."/>
            <person name="Mori K."/>
            <person name="Usui K."/>
            <person name="Hiraki T."/>
            <person name="Tame A."/>
            <person name="Uematsu K."/>
            <person name="Maruyama T."/>
            <person name="Hatada Y."/>
        </authorList>
    </citation>
    <scope>NUCLEOTIDE SEQUENCE</scope>
    <source>
        <strain evidence="5">JIR-001</strain>
    </source>
</reference>
<organism evidence="5 6">
    <name type="scientific">Polycladomyces abyssicola</name>
    <dbReference type="NCBI Taxonomy" id="1125966"/>
    <lineage>
        <taxon>Bacteria</taxon>
        <taxon>Bacillati</taxon>
        <taxon>Bacillota</taxon>
        <taxon>Bacilli</taxon>
        <taxon>Bacillales</taxon>
        <taxon>Thermoactinomycetaceae</taxon>
        <taxon>Polycladomyces</taxon>
    </lineage>
</organism>
<feature type="domain" description="EfeO-type cupredoxin-like" evidence="4">
    <location>
        <begin position="27"/>
        <end position="119"/>
    </location>
</feature>
<dbReference type="Pfam" id="PF13473">
    <property type="entry name" value="Cupredoxin_1"/>
    <property type="match status" value="1"/>
</dbReference>
<dbReference type="AlphaFoldDB" id="A0A8D5UFQ1"/>
<proteinExistence type="predicted"/>
<dbReference type="PROSITE" id="PS51257">
    <property type="entry name" value="PROKAR_LIPOPROTEIN"/>
    <property type="match status" value="1"/>
</dbReference>
<evidence type="ECO:0000256" key="2">
    <source>
        <dbReference type="ARBA" id="ARBA00023008"/>
    </source>
</evidence>
<feature type="signal peptide" evidence="3">
    <location>
        <begin position="1"/>
        <end position="22"/>
    </location>
</feature>
<dbReference type="InterPro" id="IPR050845">
    <property type="entry name" value="Cu-binding_ET"/>
</dbReference>
<evidence type="ECO:0000256" key="1">
    <source>
        <dbReference type="ARBA" id="ARBA00022723"/>
    </source>
</evidence>
<dbReference type="Gene3D" id="2.60.40.420">
    <property type="entry name" value="Cupredoxins - blue copper proteins"/>
    <property type="match status" value="1"/>
</dbReference>
<dbReference type="InterPro" id="IPR008972">
    <property type="entry name" value="Cupredoxin"/>
</dbReference>